<feature type="transmembrane region" description="Helical" evidence="2">
    <location>
        <begin position="41"/>
        <end position="62"/>
    </location>
</feature>
<keyword evidence="2" id="KW-0472">Membrane</keyword>
<protein>
    <recommendedName>
        <fullName evidence="5">Transmembrane protein</fullName>
    </recommendedName>
</protein>
<keyword evidence="4" id="KW-1185">Reference proteome</keyword>
<organism evidence="3 4">
    <name type="scientific">Arabidopsis thaliana x Arabidopsis arenosa</name>
    <dbReference type="NCBI Taxonomy" id="1240361"/>
    <lineage>
        <taxon>Eukaryota</taxon>
        <taxon>Viridiplantae</taxon>
        <taxon>Streptophyta</taxon>
        <taxon>Embryophyta</taxon>
        <taxon>Tracheophyta</taxon>
        <taxon>Spermatophyta</taxon>
        <taxon>Magnoliopsida</taxon>
        <taxon>eudicotyledons</taxon>
        <taxon>Gunneridae</taxon>
        <taxon>Pentapetalae</taxon>
        <taxon>rosids</taxon>
        <taxon>malvids</taxon>
        <taxon>Brassicales</taxon>
        <taxon>Brassicaceae</taxon>
        <taxon>Camelineae</taxon>
        <taxon>Arabidopsis</taxon>
    </lineage>
</organism>
<feature type="coiled-coil region" evidence="1">
    <location>
        <begin position="97"/>
        <end position="124"/>
    </location>
</feature>
<keyword evidence="2" id="KW-1133">Transmembrane helix</keyword>
<evidence type="ECO:0000313" key="3">
    <source>
        <dbReference type="EMBL" id="KAG7626883.1"/>
    </source>
</evidence>
<dbReference type="Proteomes" id="UP000694240">
    <property type="component" value="Chromosome 3"/>
</dbReference>
<evidence type="ECO:0000256" key="2">
    <source>
        <dbReference type="SAM" id="Phobius"/>
    </source>
</evidence>
<dbReference type="AlphaFoldDB" id="A0A8T2EZ78"/>
<name>A0A8T2EZ78_9BRAS</name>
<dbReference type="EMBL" id="JAEFBK010000003">
    <property type="protein sequence ID" value="KAG7626883.1"/>
    <property type="molecule type" value="Genomic_DNA"/>
</dbReference>
<gene>
    <name evidence="3" type="ORF">ISN45_At03g030000</name>
</gene>
<sequence>MLSFLSRVSTVSLFVLLLSLSDAFCSILILGQFIKNIMGIWSYMGKTSVFIFGLGFYTYAALFSNSDNKMLMTQLESFKETVKVQMESFTEPSKAQMAKYREMEQKMEAKYREMENKLDNLVKLSMTQISELKVTREKCCNDFWKSRST</sequence>
<accession>A0A8T2EZ78</accession>
<keyword evidence="2" id="KW-0812">Transmembrane</keyword>
<reference evidence="3 4" key="1">
    <citation type="submission" date="2020-12" db="EMBL/GenBank/DDBJ databases">
        <title>Concerted genomic and epigenomic changes stabilize Arabidopsis allopolyploids.</title>
        <authorList>
            <person name="Chen Z."/>
        </authorList>
    </citation>
    <scope>NUCLEOTIDE SEQUENCE [LARGE SCALE GENOMIC DNA]</scope>
    <source>
        <strain evidence="3">Allo738</strain>
        <tissue evidence="3">Leaf</tissue>
    </source>
</reference>
<comment type="caution">
    <text evidence="3">The sequence shown here is derived from an EMBL/GenBank/DDBJ whole genome shotgun (WGS) entry which is preliminary data.</text>
</comment>
<evidence type="ECO:0000313" key="4">
    <source>
        <dbReference type="Proteomes" id="UP000694240"/>
    </source>
</evidence>
<evidence type="ECO:0000256" key="1">
    <source>
        <dbReference type="SAM" id="Coils"/>
    </source>
</evidence>
<evidence type="ECO:0008006" key="5">
    <source>
        <dbReference type="Google" id="ProtNLM"/>
    </source>
</evidence>
<keyword evidence="1" id="KW-0175">Coiled coil</keyword>
<proteinExistence type="predicted"/>